<comment type="caution">
    <text evidence="2">The sequence shown here is derived from an EMBL/GenBank/DDBJ whole genome shotgun (WGS) entry which is preliminary data.</text>
</comment>
<dbReference type="EMBL" id="QLTQ01000022">
    <property type="protein sequence ID" value="RAS43619.1"/>
    <property type="molecule type" value="Genomic_DNA"/>
</dbReference>
<proteinExistence type="predicted"/>
<keyword evidence="1" id="KW-0472">Membrane</keyword>
<dbReference type="Proteomes" id="UP000249852">
    <property type="component" value="Unassembled WGS sequence"/>
</dbReference>
<evidence type="ECO:0000313" key="3">
    <source>
        <dbReference type="Proteomes" id="UP000249852"/>
    </source>
</evidence>
<feature type="transmembrane region" description="Helical" evidence="1">
    <location>
        <begin position="114"/>
        <end position="132"/>
    </location>
</feature>
<feature type="transmembrane region" description="Helical" evidence="1">
    <location>
        <begin position="55"/>
        <end position="73"/>
    </location>
</feature>
<dbReference type="InterPro" id="IPR025635">
    <property type="entry name" value="DUF4293"/>
</dbReference>
<dbReference type="RefSeq" id="WP_006045063.1">
    <property type="nucleotide sequence ID" value="NZ_CAKAQN010000034.1"/>
</dbReference>
<keyword evidence="3" id="KW-1185">Reference proteome</keyword>
<keyword evidence="1" id="KW-1133">Transmembrane helix</keyword>
<keyword evidence="1" id="KW-0812">Transmembrane</keyword>
<evidence type="ECO:0000256" key="1">
    <source>
        <dbReference type="SAM" id="Phobius"/>
    </source>
</evidence>
<feature type="transmembrane region" description="Helical" evidence="1">
    <location>
        <begin position="7"/>
        <end position="29"/>
    </location>
</feature>
<evidence type="ECO:0000313" key="2">
    <source>
        <dbReference type="EMBL" id="RAS43619.1"/>
    </source>
</evidence>
<reference evidence="2 3" key="1">
    <citation type="submission" date="2018-06" db="EMBL/GenBank/DDBJ databases">
        <title>Genomic Encyclopedia of Archaeal and Bacterial Type Strains, Phase II (KMG-II): from individual species to whole genera.</title>
        <authorList>
            <person name="Goeker M."/>
        </authorList>
    </citation>
    <scope>NUCLEOTIDE SEQUENCE [LARGE SCALE GENOMIC DNA]</scope>
    <source>
        <strain evidence="2 3">DSM 18710</strain>
    </source>
</reference>
<organism evidence="2 3">
    <name type="scientific">Prevotella pallens</name>
    <dbReference type="NCBI Taxonomy" id="60133"/>
    <lineage>
        <taxon>Bacteria</taxon>
        <taxon>Pseudomonadati</taxon>
        <taxon>Bacteroidota</taxon>
        <taxon>Bacteroidia</taxon>
        <taxon>Bacteroidales</taxon>
        <taxon>Prevotellaceae</taxon>
        <taxon>Prevotella</taxon>
    </lineage>
</organism>
<sequence length="150" mass="17286">MIQRKQTIFLLLSFIILIICLCMPIGLISSNGMTPASEMTNLWIVSANGMKDFKVWPLFAILLVTLPLHLFTIMDYKNRKRQITFCILIILLIILWSLAYLLLCQFMLEGQEFHIKVTSFLPCISFILIILARRAIKADEALVRAADRIR</sequence>
<gene>
    <name evidence="2" type="ORF">BC673_12216</name>
</gene>
<name>A0ABX9DRG5_9BACT</name>
<accession>A0ABX9DRG5</accession>
<protein>
    <submittedName>
        <fullName evidence="2">Uncharacterized protein DUF4293</fullName>
    </submittedName>
</protein>
<dbReference type="Pfam" id="PF14126">
    <property type="entry name" value="DUF4293"/>
    <property type="match status" value="1"/>
</dbReference>
<feature type="transmembrane region" description="Helical" evidence="1">
    <location>
        <begin position="85"/>
        <end position="108"/>
    </location>
</feature>